<evidence type="ECO:0000256" key="1">
    <source>
        <dbReference type="ARBA" id="ARBA00006407"/>
    </source>
</evidence>
<comment type="similarity">
    <text evidence="2">Belongs to the UPF0174 family.</text>
</comment>
<protein>
    <submittedName>
        <fullName evidence="3">Ubiquinol-cytochrome C chaperone</fullName>
    </submittedName>
</protein>
<dbReference type="AlphaFoldDB" id="A0A5B9DN06"/>
<gene>
    <name evidence="3" type="ORF">FNA67_09380</name>
</gene>
<name>A0A5B9DN06_9HYPH</name>
<sequence>MILSLFKKSSDSAPVYAVYNAIVAQSRQPVFYAEWGVPDTVTGRFDMISLHMALVFRRLRSDDQAIKDFSQAVFDLFFKDMDRSLREMGVGDLSISKRIQKMGNLFFGLLAAVNAAMDSRNMQALDDVLSRNVYAEIENPPVRKLSQYMVEQSEFLGGQTIDAIMAGNLSMEIQTS</sequence>
<dbReference type="EMBL" id="CP041690">
    <property type="protein sequence ID" value="QEE20372.1"/>
    <property type="molecule type" value="Genomic_DNA"/>
</dbReference>
<proteinExistence type="inferred from homology"/>
<dbReference type="KEGG" id="yti:FNA67_09380"/>
<dbReference type="InterPro" id="IPR007129">
    <property type="entry name" value="Ubiqinol_cyt_c_chaperone_CPB3"/>
</dbReference>
<comment type="similarity">
    <text evidence="1">Belongs to the CBP3 family.</text>
</comment>
<dbReference type="OrthoDB" id="7158889at2"/>
<reference evidence="3 4" key="1">
    <citation type="journal article" date="2015" name="Int. J. Syst. Evol. Microbiol.">
        <title>Youhaiella tibetensis gen. nov., sp. nov., isolated from subsurface sediment.</title>
        <authorList>
            <person name="Wang Y.X."/>
            <person name="Huang F.Q."/>
            <person name="Nogi Y."/>
            <person name="Pang S.J."/>
            <person name="Wang P.K."/>
            <person name="Lv J."/>
        </authorList>
    </citation>
    <scope>NUCLEOTIDE SEQUENCE [LARGE SCALE GENOMIC DNA]</scope>
    <source>
        <strain evidence="4">fig4</strain>
    </source>
</reference>
<dbReference type="PANTHER" id="PTHR12184:SF1">
    <property type="entry name" value="UBIQUINOL-CYTOCHROME-C REDUCTASE COMPLEX ASSEMBLY FACTOR 1"/>
    <property type="match status" value="1"/>
</dbReference>
<dbReference type="PANTHER" id="PTHR12184">
    <property type="entry name" value="UBIQUINOL-CYTOCHROME C REDUCTASE COMPLEX ASSEMBLY FACTOR 1 FAMILY MEMBER"/>
    <property type="match status" value="1"/>
</dbReference>
<dbReference type="InterPro" id="IPR014569">
    <property type="entry name" value="Ubq_cyt-c_CBP3-rel"/>
</dbReference>
<organism evidence="3 4">
    <name type="scientific">Paradevosia tibetensis</name>
    <dbReference type="NCBI Taxonomy" id="1447062"/>
    <lineage>
        <taxon>Bacteria</taxon>
        <taxon>Pseudomonadati</taxon>
        <taxon>Pseudomonadota</taxon>
        <taxon>Alphaproteobacteria</taxon>
        <taxon>Hyphomicrobiales</taxon>
        <taxon>Devosiaceae</taxon>
        <taxon>Paradevosia</taxon>
    </lineage>
</organism>
<keyword evidence="4" id="KW-1185">Reference proteome</keyword>
<dbReference type="InterPro" id="IPR021150">
    <property type="entry name" value="Ubiq_cyt_c_chap"/>
</dbReference>
<dbReference type="PIRSF" id="PIRSF032079">
    <property type="entry name" value="UCP032079"/>
    <property type="match status" value="1"/>
</dbReference>
<evidence type="ECO:0000313" key="3">
    <source>
        <dbReference type="EMBL" id="QEE20372.1"/>
    </source>
</evidence>
<dbReference type="Pfam" id="PF03981">
    <property type="entry name" value="Ubiq_cyt_C_chap"/>
    <property type="match status" value="1"/>
</dbReference>
<evidence type="ECO:0000256" key="2">
    <source>
        <dbReference type="ARBA" id="ARBA00006436"/>
    </source>
</evidence>
<dbReference type="Proteomes" id="UP000321062">
    <property type="component" value="Chromosome"/>
</dbReference>
<evidence type="ECO:0000313" key="4">
    <source>
        <dbReference type="Proteomes" id="UP000321062"/>
    </source>
</evidence>
<accession>A0A5B9DN06</accession>